<dbReference type="Proteomes" id="UP000005384">
    <property type="component" value="Unassembled WGS sequence"/>
</dbReference>
<dbReference type="EMBL" id="ADLN01000027">
    <property type="protein sequence ID" value="EHI60326.1"/>
    <property type="molecule type" value="Genomic_DNA"/>
</dbReference>
<name>G5IDY8_9FIRM</name>
<dbReference type="PATRIC" id="fig|742737.3.peg.1740"/>
<dbReference type="Pfam" id="PF07927">
    <property type="entry name" value="HicA_toxin"/>
    <property type="match status" value="1"/>
</dbReference>
<sequence>MSKKEKLMERFMDFSTLITYDELRKVLELFGYEEDNGGHSSGSAVRFINRRTGREIGMHRPHPWNEIKRYVKKAVREHLETEGYL</sequence>
<keyword evidence="2" id="KW-1185">Reference proteome</keyword>
<evidence type="ECO:0008006" key="3">
    <source>
        <dbReference type="Google" id="ProtNLM"/>
    </source>
</evidence>
<dbReference type="OrthoDB" id="361893at2"/>
<accession>G5IDY8</accession>
<comment type="caution">
    <text evidence="1">The sequence shown here is derived from an EMBL/GenBank/DDBJ whole genome shotgun (WGS) entry which is preliminary data.</text>
</comment>
<dbReference type="AlphaFoldDB" id="G5IDY8"/>
<reference evidence="1 2" key="1">
    <citation type="submission" date="2011-08" db="EMBL/GenBank/DDBJ databases">
        <title>The Genome Sequence of Clostridium hathewayi WAL-18680.</title>
        <authorList>
            <consortium name="The Broad Institute Genome Sequencing Platform"/>
            <person name="Earl A."/>
            <person name="Ward D."/>
            <person name="Feldgarden M."/>
            <person name="Gevers D."/>
            <person name="Finegold S.M."/>
            <person name="Summanen P.H."/>
            <person name="Molitoris D.R."/>
            <person name="Song M."/>
            <person name="Daigneault M."/>
            <person name="Allen-Vercoe E."/>
            <person name="Young S.K."/>
            <person name="Zeng Q."/>
            <person name="Gargeya S."/>
            <person name="Fitzgerald M."/>
            <person name="Haas B."/>
            <person name="Abouelleil A."/>
            <person name="Alvarado L."/>
            <person name="Arachchi H.M."/>
            <person name="Berlin A."/>
            <person name="Brown A."/>
            <person name="Chapman S.B."/>
            <person name="Chen Z."/>
            <person name="Dunbar C."/>
            <person name="Freedman E."/>
            <person name="Gearin G."/>
            <person name="Gellesch M."/>
            <person name="Goldberg J."/>
            <person name="Griggs A."/>
            <person name="Gujja S."/>
            <person name="Heiman D."/>
            <person name="Howarth C."/>
            <person name="Larson L."/>
            <person name="Lui A."/>
            <person name="MacDonald P.J.P."/>
            <person name="Montmayeur A."/>
            <person name="Murphy C."/>
            <person name="Neiman D."/>
            <person name="Pearson M."/>
            <person name="Priest M."/>
            <person name="Roberts A."/>
            <person name="Saif S."/>
            <person name="Shea T."/>
            <person name="Shenoy N."/>
            <person name="Sisk P."/>
            <person name="Stolte C."/>
            <person name="Sykes S."/>
            <person name="Wortman J."/>
            <person name="Nusbaum C."/>
            <person name="Birren B."/>
        </authorList>
    </citation>
    <scope>NUCLEOTIDE SEQUENCE [LARGE SCALE GENOMIC DNA]</scope>
    <source>
        <strain evidence="1 2">WAL-18680</strain>
    </source>
</reference>
<evidence type="ECO:0000313" key="2">
    <source>
        <dbReference type="Proteomes" id="UP000005384"/>
    </source>
</evidence>
<gene>
    <name evidence="1" type="ORF">HMPREF9473_01715</name>
</gene>
<evidence type="ECO:0000313" key="1">
    <source>
        <dbReference type="EMBL" id="EHI60326.1"/>
    </source>
</evidence>
<dbReference type="InterPro" id="IPR012933">
    <property type="entry name" value="HicA_mRNA_interferase"/>
</dbReference>
<dbReference type="HOGENOM" id="CLU_164851_0_1_9"/>
<organism evidence="1 2">
    <name type="scientific">Hungatella hathewayi WAL-18680</name>
    <dbReference type="NCBI Taxonomy" id="742737"/>
    <lineage>
        <taxon>Bacteria</taxon>
        <taxon>Bacillati</taxon>
        <taxon>Bacillota</taxon>
        <taxon>Clostridia</taxon>
        <taxon>Lachnospirales</taxon>
        <taxon>Lachnospiraceae</taxon>
        <taxon>Hungatella</taxon>
    </lineage>
</organism>
<protein>
    <recommendedName>
        <fullName evidence="3">Toxin-antitoxin system, toxin component, HicA family</fullName>
    </recommendedName>
</protein>
<dbReference type="GO" id="GO:0003729">
    <property type="term" value="F:mRNA binding"/>
    <property type="evidence" value="ECO:0007669"/>
    <property type="project" value="InterPro"/>
</dbReference>
<proteinExistence type="predicted"/>
<dbReference type="RefSeq" id="WP_006779698.1">
    <property type="nucleotide sequence ID" value="NZ_CP040506.1"/>
</dbReference>